<evidence type="ECO:0000313" key="2">
    <source>
        <dbReference type="WBParaSite" id="JU765_v2.g8193.t1"/>
    </source>
</evidence>
<proteinExistence type="predicted"/>
<sequence length="674" mass="77119">MSVSYSTLFCVPVTDYDLKGVAVPQGYEFVDLLHLVNEALNMTGKMDVETVHFVERIESWLSGQQQKSTTFLERLFVMKTIGSRFRVCVHNPAANPGFSETCLLLKLENQVCPPVMRKKACSDVEEAVKKSNEVRVQMIQMEKYDKFLMNPVFNVPVARGKRLPDYFAQNRCGFGRHKRFEDQKSPTELWETQFPLHKAAMDDDHDRIQALLDQGYDPNAFDKDSWTPLHYCAFYGKLKVAQVLMNHAGTNVNLKNRKGETALHFAAMNGFHHLIELILSNAKIDREIRNNRGLTPLDMCRSFPKAPWTHCAIALSRSKTVGQAKNLEVHCGDRDVLHMHCDDSTTADELRNEVFTEMKLGHECVRLFAIWIVADRLQLQLNGDQKVLKQLEKYPKYLESWGEALLYGKPGTTPNDRPTICFRRKAMARVQDDEELCQKNPDVVALLFNEAMRNFLSGFCSGREDDNVFFAAIIAILRFGQEQIQDATLSQILPAHLMPSNKKQRASLLSKIEQNVKQIRTKDQFTLQYKFLKNCWMTTSYGSTWFKATMHMSKPTFGTVPVQIGINDYGVSIINLNNHAAMVVLKHKELNPFPDSTDERVSFNVQKGTTVFILATNQAKLIGSLLRKWKEVNKENFLRKIEYEKQHEAAKASNKAAKNLEKKKSEKNPLKKLI</sequence>
<evidence type="ECO:0000313" key="1">
    <source>
        <dbReference type="Proteomes" id="UP000887576"/>
    </source>
</evidence>
<reference evidence="2" key="1">
    <citation type="submission" date="2022-11" db="UniProtKB">
        <authorList>
            <consortium name="WormBaseParasite"/>
        </authorList>
    </citation>
    <scope>IDENTIFICATION</scope>
</reference>
<dbReference type="WBParaSite" id="JU765_v2.g8193.t1">
    <property type="protein sequence ID" value="JU765_v2.g8193.t1"/>
    <property type="gene ID" value="JU765_v2.g8193"/>
</dbReference>
<name>A0AC34RNJ7_9BILA</name>
<protein>
    <submittedName>
        <fullName evidence="2">FERM domain-containing protein</fullName>
    </submittedName>
</protein>
<accession>A0AC34RNJ7</accession>
<dbReference type="Proteomes" id="UP000887576">
    <property type="component" value="Unplaced"/>
</dbReference>
<organism evidence="1 2">
    <name type="scientific">Panagrolaimus sp. JU765</name>
    <dbReference type="NCBI Taxonomy" id="591449"/>
    <lineage>
        <taxon>Eukaryota</taxon>
        <taxon>Metazoa</taxon>
        <taxon>Ecdysozoa</taxon>
        <taxon>Nematoda</taxon>
        <taxon>Chromadorea</taxon>
        <taxon>Rhabditida</taxon>
        <taxon>Tylenchina</taxon>
        <taxon>Panagrolaimomorpha</taxon>
        <taxon>Panagrolaimoidea</taxon>
        <taxon>Panagrolaimidae</taxon>
        <taxon>Panagrolaimus</taxon>
    </lineage>
</organism>